<dbReference type="EMBL" id="ATIB01000017">
    <property type="protein sequence ID" value="EQB06246.1"/>
    <property type="molecule type" value="Genomic_DNA"/>
</dbReference>
<name>T0GQQ5_9SPHN</name>
<keyword evidence="2" id="KW-1185">Reference proteome</keyword>
<protein>
    <submittedName>
        <fullName evidence="1">Uncharacterized protein</fullName>
    </submittedName>
</protein>
<organism evidence="1 2">
    <name type="scientific">Sphingobium baderi LL03</name>
    <dbReference type="NCBI Taxonomy" id="1114964"/>
    <lineage>
        <taxon>Bacteria</taxon>
        <taxon>Pseudomonadati</taxon>
        <taxon>Pseudomonadota</taxon>
        <taxon>Alphaproteobacteria</taxon>
        <taxon>Sphingomonadales</taxon>
        <taxon>Sphingomonadaceae</taxon>
        <taxon>Sphingobium</taxon>
    </lineage>
</organism>
<proteinExistence type="predicted"/>
<evidence type="ECO:0000313" key="2">
    <source>
        <dbReference type="Proteomes" id="UP000015524"/>
    </source>
</evidence>
<comment type="caution">
    <text evidence="1">The sequence shown here is derived from an EMBL/GenBank/DDBJ whole genome shotgun (WGS) entry which is preliminary data.</text>
</comment>
<sequence length="58" mass="6561">MDKQIPPDPTFATKADLMLWVMEGANMAANDKNVQLLAIERIKRVTLAHSHLFQEPTL</sequence>
<accession>T0GQQ5</accession>
<evidence type="ECO:0000313" key="1">
    <source>
        <dbReference type="EMBL" id="EQB06246.1"/>
    </source>
</evidence>
<dbReference type="AlphaFoldDB" id="T0GQQ5"/>
<dbReference type="RefSeq" id="WP_021243241.1">
    <property type="nucleotide sequence ID" value="NZ_ATIB01000017.1"/>
</dbReference>
<gene>
    <name evidence="1" type="ORF">L485_01085</name>
</gene>
<reference evidence="1 2" key="1">
    <citation type="journal article" date="2013" name="Genome Announc.">
        <title>Draft Genome Sequence of a Hexachlorocyclohexane-Degrading Bacterium, Sphingobium baderi Strain LL03T.</title>
        <authorList>
            <person name="Kaur J."/>
            <person name="Verma H."/>
            <person name="Tripathi C."/>
            <person name="Khurana J.P."/>
            <person name="Lal R."/>
        </authorList>
    </citation>
    <scope>NUCLEOTIDE SEQUENCE [LARGE SCALE GENOMIC DNA]</scope>
    <source>
        <strain evidence="1 2">LL03</strain>
    </source>
</reference>
<dbReference type="PATRIC" id="fig|1114964.3.peg.191"/>
<dbReference type="Proteomes" id="UP000015524">
    <property type="component" value="Unassembled WGS sequence"/>
</dbReference>